<name>A0A7X8SQ84_9BACT</name>
<dbReference type="RefSeq" id="WP_168885106.1">
    <property type="nucleotide sequence ID" value="NZ_JABAIL010000012.1"/>
</dbReference>
<comment type="caution">
    <text evidence="3">The sequence shown here is derived from an EMBL/GenBank/DDBJ whole genome shotgun (WGS) entry which is preliminary data.</text>
</comment>
<evidence type="ECO:0000313" key="4">
    <source>
        <dbReference type="Proteomes" id="UP000585050"/>
    </source>
</evidence>
<dbReference type="AlphaFoldDB" id="A0A7X8SQ84"/>
<dbReference type="PROSITE" id="PS51257">
    <property type="entry name" value="PROKAR_LIPOPROTEIN"/>
    <property type="match status" value="1"/>
</dbReference>
<evidence type="ECO:0000256" key="1">
    <source>
        <dbReference type="SAM" id="SignalP"/>
    </source>
</evidence>
<gene>
    <name evidence="3" type="ORF">HGP29_24530</name>
</gene>
<feature type="chain" id="PRO_5031099048" description="Putative beta-lactamase-inhibitor-like PepSY-like domain-containing protein" evidence="1">
    <location>
        <begin position="25"/>
        <end position="143"/>
    </location>
</feature>
<evidence type="ECO:0000313" key="3">
    <source>
        <dbReference type="EMBL" id="NLR94393.1"/>
    </source>
</evidence>
<dbReference type="Proteomes" id="UP000585050">
    <property type="component" value="Unassembled WGS sequence"/>
</dbReference>
<accession>A0A7X8SQ84</accession>
<feature type="signal peptide" evidence="1">
    <location>
        <begin position="1"/>
        <end position="24"/>
    </location>
</feature>
<evidence type="ECO:0000259" key="2">
    <source>
        <dbReference type="Pfam" id="PF11396"/>
    </source>
</evidence>
<keyword evidence="4" id="KW-1185">Reference proteome</keyword>
<reference evidence="3 4" key="1">
    <citation type="submission" date="2020-04" db="EMBL/GenBank/DDBJ databases">
        <title>Flammeovirga sp. SR4, a novel species isolated from seawater.</title>
        <authorList>
            <person name="Wang X."/>
        </authorList>
    </citation>
    <scope>NUCLEOTIDE SEQUENCE [LARGE SCALE GENOMIC DNA]</scope>
    <source>
        <strain evidence="3 4">SR4</strain>
    </source>
</reference>
<protein>
    <recommendedName>
        <fullName evidence="2">Putative beta-lactamase-inhibitor-like PepSY-like domain-containing protein</fullName>
    </recommendedName>
</protein>
<keyword evidence="1" id="KW-0732">Signal</keyword>
<sequence>MKKTLFIFLFTCLISSLFIGCDTAQEVNPANLPDNIYNYIEMHFPDAQITSSEIDDDGYEVTLDSGYELEFNGQGDIDKIEALNNQPIPPSCLEENITEYVENTFPGNYVVEWEDNGVSQEVKVSNGVEIIFDAGGHFMGYDE</sequence>
<feature type="domain" description="Putative beta-lactamase-inhibitor-like PepSY-like" evidence="2">
    <location>
        <begin position="58"/>
        <end position="139"/>
    </location>
</feature>
<proteinExistence type="predicted"/>
<organism evidence="3 4">
    <name type="scientific">Flammeovirga agarivorans</name>
    <dbReference type="NCBI Taxonomy" id="2726742"/>
    <lineage>
        <taxon>Bacteria</taxon>
        <taxon>Pseudomonadati</taxon>
        <taxon>Bacteroidota</taxon>
        <taxon>Cytophagia</taxon>
        <taxon>Cytophagales</taxon>
        <taxon>Flammeovirgaceae</taxon>
        <taxon>Flammeovirga</taxon>
    </lineage>
</organism>
<dbReference type="SUPFAM" id="SSF160574">
    <property type="entry name" value="BT0923-like"/>
    <property type="match status" value="1"/>
</dbReference>
<dbReference type="Gene3D" id="3.40.1420.30">
    <property type="match status" value="1"/>
</dbReference>
<dbReference type="EMBL" id="JABAIL010000012">
    <property type="protein sequence ID" value="NLR94393.1"/>
    <property type="molecule type" value="Genomic_DNA"/>
</dbReference>
<dbReference type="InterPro" id="IPR021533">
    <property type="entry name" value="PepSY-like"/>
</dbReference>
<dbReference type="Pfam" id="PF11396">
    <property type="entry name" value="PepSY_like"/>
    <property type="match status" value="1"/>
</dbReference>